<gene>
    <name evidence="2" type="ORF">BSTOLATCC_MIC34980</name>
</gene>
<organism evidence="2 3">
    <name type="scientific">Blepharisma stoltei</name>
    <dbReference type="NCBI Taxonomy" id="1481888"/>
    <lineage>
        <taxon>Eukaryota</taxon>
        <taxon>Sar</taxon>
        <taxon>Alveolata</taxon>
        <taxon>Ciliophora</taxon>
        <taxon>Postciliodesmatophora</taxon>
        <taxon>Heterotrichea</taxon>
        <taxon>Heterotrichida</taxon>
        <taxon>Blepharismidae</taxon>
        <taxon>Blepharisma</taxon>
    </lineage>
</organism>
<evidence type="ECO:0000256" key="1">
    <source>
        <dbReference type="SAM" id="Phobius"/>
    </source>
</evidence>
<evidence type="ECO:0000313" key="2">
    <source>
        <dbReference type="EMBL" id="CAG9323950.1"/>
    </source>
</evidence>
<protein>
    <submittedName>
        <fullName evidence="2">Uncharacterized protein</fullName>
    </submittedName>
</protein>
<feature type="transmembrane region" description="Helical" evidence="1">
    <location>
        <begin position="328"/>
        <end position="353"/>
    </location>
</feature>
<dbReference type="Proteomes" id="UP001162131">
    <property type="component" value="Unassembled WGS sequence"/>
</dbReference>
<keyword evidence="1" id="KW-1133">Transmembrane helix</keyword>
<comment type="caution">
    <text evidence="2">The sequence shown here is derived from an EMBL/GenBank/DDBJ whole genome shotgun (WGS) entry which is preliminary data.</text>
</comment>
<sequence>MFISKWDNTHIAGGKELQFFVLNGMDQVFHYCNRTLFDLSNCEINNTKDLEVKMNLLLSSGFGVLVICLFITVPFAEYFINRENNLWNQIKMQAHGHYEALKINCLERLLVIHNKTDTLFSDSKHTSKTANFKNRWKYLWRNSLYFVLALIFFLVNYFYLYHNCAAFLHLRPSLLRSIINSQVLYKTLLVWTSEALVTRLPSSLIYQTPEQYPFIDAYNKLDIVIESLKFSEKEIRSSKYSPLLSEEFKEIFYKKTEGLREITDYGIYSAGGIIPLDVYYLEYSGRSDWLVMWFKFSNDAIILDLEYDLLIDLANKDSQNVILGQLQWIIIAMIIFVLISFILYFWCYLFFLAGEKKNLEKMKIISRLIPRK</sequence>
<accession>A0AAU9J9K0</accession>
<reference evidence="2" key="1">
    <citation type="submission" date="2021-09" db="EMBL/GenBank/DDBJ databases">
        <authorList>
            <consortium name="AG Swart"/>
            <person name="Singh M."/>
            <person name="Singh A."/>
            <person name="Seah K."/>
            <person name="Emmerich C."/>
        </authorList>
    </citation>
    <scope>NUCLEOTIDE SEQUENCE</scope>
    <source>
        <strain evidence="2">ATCC30299</strain>
    </source>
</reference>
<keyword evidence="1" id="KW-0812">Transmembrane</keyword>
<feature type="transmembrane region" description="Helical" evidence="1">
    <location>
        <begin position="143"/>
        <end position="161"/>
    </location>
</feature>
<dbReference type="AlphaFoldDB" id="A0AAU9J9K0"/>
<name>A0AAU9J9K0_9CILI</name>
<evidence type="ECO:0000313" key="3">
    <source>
        <dbReference type="Proteomes" id="UP001162131"/>
    </source>
</evidence>
<feature type="transmembrane region" description="Helical" evidence="1">
    <location>
        <begin position="56"/>
        <end position="80"/>
    </location>
</feature>
<proteinExistence type="predicted"/>
<keyword evidence="3" id="KW-1185">Reference proteome</keyword>
<keyword evidence="1" id="KW-0472">Membrane</keyword>
<dbReference type="EMBL" id="CAJZBQ010000035">
    <property type="protein sequence ID" value="CAG9323950.1"/>
    <property type="molecule type" value="Genomic_DNA"/>
</dbReference>